<organism evidence="1 2">
    <name type="scientific">Longibaculum muris</name>
    <dbReference type="NCBI Taxonomy" id="1796628"/>
    <lineage>
        <taxon>Bacteria</taxon>
        <taxon>Bacillati</taxon>
        <taxon>Bacillota</taxon>
        <taxon>Erysipelotrichia</taxon>
        <taxon>Erysipelotrichales</taxon>
        <taxon>Coprobacillaceae</taxon>
        <taxon>Longibaculum</taxon>
    </lineage>
</organism>
<gene>
    <name evidence="1" type="ORF">EDD60_12334</name>
</gene>
<proteinExistence type="predicted"/>
<protein>
    <recommendedName>
        <fullName evidence="3">MerR-like DNA binding protein</fullName>
    </recommendedName>
</protein>
<comment type="caution">
    <text evidence="1">The sequence shown here is derived from an EMBL/GenBank/DDBJ whole genome shotgun (WGS) entry which is preliminary data.</text>
</comment>
<dbReference type="RefSeq" id="WP_243646684.1">
    <property type="nucleotide sequence ID" value="NZ_JANKBF010000020.1"/>
</dbReference>
<evidence type="ECO:0000313" key="1">
    <source>
        <dbReference type="EMBL" id="TCV93600.1"/>
    </source>
</evidence>
<evidence type="ECO:0008006" key="3">
    <source>
        <dbReference type="Google" id="ProtNLM"/>
    </source>
</evidence>
<dbReference type="Proteomes" id="UP000295515">
    <property type="component" value="Unassembled WGS sequence"/>
</dbReference>
<sequence>MKKQDITICLTDAGCQLDMIQQFLEKEDQDERLILLKKQKCCLLEKLHMIQKQIDCLDYFIYTLKKENQE</sequence>
<keyword evidence="2" id="KW-1185">Reference proteome</keyword>
<dbReference type="GeneID" id="98916338"/>
<dbReference type="EMBL" id="SMCQ01000023">
    <property type="protein sequence ID" value="TCV93600.1"/>
    <property type="molecule type" value="Genomic_DNA"/>
</dbReference>
<dbReference type="AlphaFoldDB" id="A0A4R3YMQ5"/>
<reference evidence="1 2" key="1">
    <citation type="submission" date="2019-03" db="EMBL/GenBank/DDBJ databases">
        <title>Genomic Encyclopedia of Type Strains, Phase IV (KMG-IV): sequencing the most valuable type-strain genomes for metagenomic binning, comparative biology and taxonomic classification.</title>
        <authorList>
            <person name="Goeker M."/>
        </authorList>
    </citation>
    <scope>NUCLEOTIDE SEQUENCE [LARGE SCALE GENOMIC DNA]</scope>
    <source>
        <strain evidence="1 2">DSM 29487</strain>
    </source>
</reference>
<evidence type="ECO:0000313" key="2">
    <source>
        <dbReference type="Proteomes" id="UP000295515"/>
    </source>
</evidence>
<accession>A0A4R3YMQ5</accession>
<name>A0A4R3YMQ5_9FIRM</name>